<feature type="region of interest" description="Disordered" evidence="1">
    <location>
        <begin position="21"/>
        <end position="46"/>
    </location>
</feature>
<organism evidence="2 3">
    <name type="scientific">Leeia aquatica</name>
    <dbReference type="NCBI Taxonomy" id="2725557"/>
    <lineage>
        <taxon>Bacteria</taxon>
        <taxon>Pseudomonadati</taxon>
        <taxon>Pseudomonadota</taxon>
        <taxon>Betaproteobacteria</taxon>
        <taxon>Neisseriales</taxon>
        <taxon>Leeiaceae</taxon>
        <taxon>Leeia</taxon>
    </lineage>
</organism>
<gene>
    <name evidence="2" type="ORF">HF682_00535</name>
</gene>
<reference evidence="2 3" key="1">
    <citation type="submission" date="2020-04" db="EMBL/GenBank/DDBJ databases">
        <title>Draft genome of Leeia sp. IMCC25680.</title>
        <authorList>
            <person name="Song J."/>
            <person name="Cho J.-C."/>
        </authorList>
    </citation>
    <scope>NUCLEOTIDE SEQUENCE [LARGE SCALE GENOMIC DNA]</scope>
    <source>
        <strain evidence="2 3">IMCC25680</strain>
    </source>
</reference>
<evidence type="ECO:0000256" key="1">
    <source>
        <dbReference type="SAM" id="MobiDB-lite"/>
    </source>
</evidence>
<comment type="caution">
    <text evidence="2">The sequence shown here is derived from an EMBL/GenBank/DDBJ whole genome shotgun (WGS) entry which is preliminary data.</text>
</comment>
<accession>A0A847S3A0</accession>
<evidence type="ECO:0000313" key="2">
    <source>
        <dbReference type="EMBL" id="NLR73647.1"/>
    </source>
</evidence>
<dbReference type="AlphaFoldDB" id="A0A847S3A0"/>
<dbReference type="InterPro" id="IPR046560">
    <property type="entry name" value="DUF6714"/>
</dbReference>
<dbReference type="EMBL" id="JABAIM010000001">
    <property type="protein sequence ID" value="NLR73647.1"/>
    <property type="molecule type" value="Genomic_DNA"/>
</dbReference>
<name>A0A847S3A0_9NEIS</name>
<protein>
    <submittedName>
        <fullName evidence="2">Uncharacterized protein</fullName>
    </submittedName>
</protein>
<keyword evidence="3" id="KW-1185">Reference proteome</keyword>
<dbReference type="Pfam" id="PF20461">
    <property type="entry name" value="DUF6714"/>
    <property type="match status" value="1"/>
</dbReference>
<evidence type="ECO:0000313" key="3">
    <source>
        <dbReference type="Proteomes" id="UP000587991"/>
    </source>
</evidence>
<proteinExistence type="predicted"/>
<sequence length="166" mass="19403">MSEPNQLAAVVRQVFHAVPERGEGPTMREADVIRQHGEDSPRRESAKALDNDRRWWQISDASFERYPGIFPWLDDQGFRYYLPAYLTWTLKYPDRAQNSAVTRALVQALLLPVQWDKVDACKKRFALFDLKQAHCIADWLDWRIAEGGPEAEEAQLALERYWQGRR</sequence>
<dbReference type="RefSeq" id="WP_168875314.1">
    <property type="nucleotide sequence ID" value="NZ_JABAIM010000001.1"/>
</dbReference>
<dbReference type="Proteomes" id="UP000587991">
    <property type="component" value="Unassembled WGS sequence"/>
</dbReference>